<proteinExistence type="predicted"/>
<evidence type="ECO:0000256" key="5">
    <source>
        <dbReference type="ARBA" id="ARBA00022692"/>
    </source>
</evidence>
<dbReference type="GO" id="GO:0015288">
    <property type="term" value="F:porin activity"/>
    <property type="evidence" value="ECO:0007669"/>
    <property type="project" value="UniProtKB-KW"/>
</dbReference>
<evidence type="ECO:0000256" key="6">
    <source>
        <dbReference type="ARBA" id="ARBA00022729"/>
    </source>
</evidence>
<dbReference type="InterPro" id="IPR023614">
    <property type="entry name" value="Porin_dom_sf"/>
</dbReference>
<dbReference type="PANTHER" id="PTHR34501">
    <property type="entry name" value="PROTEIN YDDL-RELATED"/>
    <property type="match status" value="1"/>
</dbReference>
<keyword evidence="10" id="KW-0998">Cell outer membrane</keyword>
<evidence type="ECO:0000256" key="11">
    <source>
        <dbReference type="SAM" id="SignalP"/>
    </source>
</evidence>
<comment type="subunit">
    <text evidence="2">Homotrimer.</text>
</comment>
<comment type="subcellular location">
    <subcellularLocation>
        <location evidence="1">Cell outer membrane</location>
        <topology evidence="1">Multi-pass membrane protein</topology>
    </subcellularLocation>
</comment>
<keyword evidence="3" id="KW-0813">Transport</keyword>
<organism evidence="13 14">
    <name type="scientific">Sutterella wadsworthensis HGA0223</name>
    <dbReference type="NCBI Taxonomy" id="1203554"/>
    <lineage>
        <taxon>Bacteria</taxon>
        <taxon>Pseudomonadati</taxon>
        <taxon>Pseudomonadota</taxon>
        <taxon>Betaproteobacteria</taxon>
        <taxon>Burkholderiales</taxon>
        <taxon>Sutterellaceae</taxon>
        <taxon>Sutterella</taxon>
    </lineage>
</organism>
<dbReference type="AlphaFoldDB" id="S3BJK8"/>
<dbReference type="InterPro" id="IPR033900">
    <property type="entry name" value="Gram_neg_porin_domain"/>
</dbReference>
<keyword evidence="14" id="KW-1185">Reference proteome</keyword>
<protein>
    <recommendedName>
        <fullName evidence="12">Porin domain-containing protein</fullName>
    </recommendedName>
</protein>
<dbReference type="PRINTS" id="PR00182">
    <property type="entry name" value="ECOLNEIPORIN"/>
</dbReference>
<dbReference type="PRINTS" id="PR00184">
    <property type="entry name" value="NEISSPPORIN"/>
</dbReference>
<keyword evidence="6 11" id="KW-0732">Signal</keyword>
<dbReference type="InterPro" id="IPR001702">
    <property type="entry name" value="Porin_Gram-ve"/>
</dbReference>
<keyword evidence="7" id="KW-0406">Ion transport</keyword>
<dbReference type="CDD" id="cd00342">
    <property type="entry name" value="gram_neg_porins"/>
    <property type="match status" value="1"/>
</dbReference>
<keyword evidence="9" id="KW-0472">Membrane</keyword>
<dbReference type="InterPro" id="IPR002299">
    <property type="entry name" value="Porin_Neis"/>
</dbReference>
<keyword evidence="5" id="KW-0812">Transmembrane</keyword>
<dbReference type="GO" id="GO:0034220">
    <property type="term" value="P:monoatomic ion transmembrane transport"/>
    <property type="evidence" value="ECO:0007669"/>
    <property type="project" value="InterPro"/>
</dbReference>
<dbReference type="HOGENOM" id="CLU_038238_1_2_4"/>
<evidence type="ECO:0000256" key="10">
    <source>
        <dbReference type="ARBA" id="ARBA00023237"/>
    </source>
</evidence>
<dbReference type="GO" id="GO:0009279">
    <property type="term" value="C:cell outer membrane"/>
    <property type="evidence" value="ECO:0007669"/>
    <property type="project" value="UniProtKB-SubCell"/>
</dbReference>
<evidence type="ECO:0000256" key="4">
    <source>
        <dbReference type="ARBA" id="ARBA00022452"/>
    </source>
</evidence>
<dbReference type="SUPFAM" id="SSF56935">
    <property type="entry name" value="Porins"/>
    <property type="match status" value="1"/>
</dbReference>
<dbReference type="RefSeq" id="WP_016474324.1">
    <property type="nucleotide sequence ID" value="NZ_KE150480.1"/>
</dbReference>
<evidence type="ECO:0000313" key="14">
    <source>
        <dbReference type="Proteomes" id="UP000014400"/>
    </source>
</evidence>
<accession>S3BJK8</accession>
<feature type="signal peptide" evidence="11">
    <location>
        <begin position="1"/>
        <end position="21"/>
    </location>
</feature>
<keyword evidence="4" id="KW-1134">Transmembrane beta strand</keyword>
<dbReference type="Gene3D" id="2.40.160.10">
    <property type="entry name" value="Porin"/>
    <property type="match status" value="1"/>
</dbReference>
<evidence type="ECO:0000256" key="9">
    <source>
        <dbReference type="ARBA" id="ARBA00023136"/>
    </source>
</evidence>
<evidence type="ECO:0000256" key="1">
    <source>
        <dbReference type="ARBA" id="ARBA00004571"/>
    </source>
</evidence>
<evidence type="ECO:0000259" key="12">
    <source>
        <dbReference type="Pfam" id="PF13609"/>
    </source>
</evidence>
<dbReference type="InterPro" id="IPR050298">
    <property type="entry name" value="Gram-neg_bact_OMP"/>
</dbReference>
<comment type="caution">
    <text evidence="13">The sequence shown here is derived from an EMBL/GenBank/DDBJ whole genome shotgun (WGS) entry which is preliminary data.</text>
</comment>
<dbReference type="PATRIC" id="fig|1203554.3.peg.1042"/>
<keyword evidence="8" id="KW-0626">Porin</keyword>
<evidence type="ECO:0000313" key="13">
    <source>
        <dbReference type="EMBL" id="EPD99560.1"/>
    </source>
</evidence>
<reference evidence="13 14" key="1">
    <citation type="submission" date="2013-04" db="EMBL/GenBank/DDBJ databases">
        <title>The Genome Sequence of Sutterella wadsworthensis HGA0223.</title>
        <authorList>
            <consortium name="The Broad Institute Genomics Platform"/>
            <person name="Earl A."/>
            <person name="Ward D."/>
            <person name="Feldgarden M."/>
            <person name="Gevers D."/>
            <person name="Schmidt T.M."/>
            <person name="Dover J."/>
            <person name="Dai D."/>
            <person name="Walker B."/>
            <person name="Young S."/>
            <person name="Zeng Q."/>
            <person name="Gargeya S."/>
            <person name="Fitzgerald M."/>
            <person name="Haas B."/>
            <person name="Abouelleil A."/>
            <person name="Allen A.W."/>
            <person name="Alvarado L."/>
            <person name="Arachchi H.M."/>
            <person name="Berlin A.M."/>
            <person name="Chapman S.B."/>
            <person name="Gainer-Dewar J."/>
            <person name="Goldberg J."/>
            <person name="Griggs A."/>
            <person name="Gujja S."/>
            <person name="Hansen M."/>
            <person name="Howarth C."/>
            <person name="Imamovic A."/>
            <person name="Ireland A."/>
            <person name="Larimer J."/>
            <person name="McCowan C."/>
            <person name="Murphy C."/>
            <person name="Pearson M."/>
            <person name="Poon T.W."/>
            <person name="Priest M."/>
            <person name="Roberts A."/>
            <person name="Saif S."/>
            <person name="Shea T."/>
            <person name="Sisk P."/>
            <person name="Sykes S."/>
            <person name="Wortman J."/>
            <person name="Nusbaum C."/>
            <person name="Birren B."/>
        </authorList>
    </citation>
    <scope>NUCLEOTIDE SEQUENCE [LARGE SCALE GENOMIC DNA]</scope>
    <source>
        <strain evidence="13 14">HGA0223</strain>
    </source>
</reference>
<dbReference type="PANTHER" id="PTHR34501:SF9">
    <property type="entry name" value="MAJOR OUTER MEMBRANE PROTEIN P.IA"/>
    <property type="match status" value="1"/>
</dbReference>
<feature type="chain" id="PRO_5004506307" description="Porin domain-containing protein" evidence="11">
    <location>
        <begin position="22"/>
        <end position="401"/>
    </location>
</feature>
<dbReference type="STRING" id="1203554.HMPREF1476_01016"/>
<dbReference type="eggNOG" id="COG3203">
    <property type="taxonomic scope" value="Bacteria"/>
</dbReference>
<dbReference type="GO" id="GO:0046930">
    <property type="term" value="C:pore complex"/>
    <property type="evidence" value="ECO:0007669"/>
    <property type="project" value="UniProtKB-KW"/>
</dbReference>
<evidence type="ECO:0000256" key="3">
    <source>
        <dbReference type="ARBA" id="ARBA00022448"/>
    </source>
</evidence>
<name>S3BJK8_9BURK</name>
<evidence type="ECO:0000256" key="2">
    <source>
        <dbReference type="ARBA" id="ARBA00011233"/>
    </source>
</evidence>
<dbReference type="Pfam" id="PF13609">
    <property type="entry name" value="Porin_4"/>
    <property type="match status" value="1"/>
</dbReference>
<dbReference type="Proteomes" id="UP000014400">
    <property type="component" value="Unassembled WGS sequence"/>
</dbReference>
<sequence length="401" mass="42436">MFKKTLAAAALLGAFAGSAVAADVTLYGVVDYGLQYTHVDSDKANTDAVDNFQLSSGNQSGARFGLKGSEDLGNGVKAGFHLENGFAADTGSLAQNSRLFGREARLYVNGAFGEVAFGRMGTLGSANGTYGLLGNLSPFGASWVGAVEYSTYYVGGIRADNTVTYKTPTFAGVTVYAQYSFETNTKQEENLKATEGKASANRYYALGATYKAAGFDLAAVVDSYNWSSTFTKKDADLDDGLSVTLGGSYDFEVAKVFLSGQYFDNMIGNDKSGKTTDAGNSDSFYSFSSYFGDQNPIEGYALQAGVSAPVAGGTAMFAVGYTDAEQVKTPEGSTDKAEFKRLGASVGYTYSLSKRTNVYGVAAYYRDSVDNAYNADNKANDSADDRDPSTVTVYAGIRHTF</sequence>
<dbReference type="EMBL" id="ATCF01000015">
    <property type="protein sequence ID" value="EPD99560.1"/>
    <property type="molecule type" value="Genomic_DNA"/>
</dbReference>
<evidence type="ECO:0000256" key="7">
    <source>
        <dbReference type="ARBA" id="ARBA00023065"/>
    </source>
</evidence>
<feature type="domain" description="Porin" evidence="12">
    <location>
        <begin position="8"/>
        <end position="368"/>
    </location>
</feature>
<evidence type="ECO:0000256" key="8">
    <source>
        <dbReference type="ARBA" id="ARBA00023114"/>
    </source>
</evidence>
<gene>
    <name evidence="13" type="ORF">HMPREF1476_01016</name>
</gene>